<evidence type="ECO:0000313" key="3">
    <source>
        <dbReference type="Proteomes" id="UP001164965"/>
    </source>
</evidence>
<evidence type="ECO:0000313" key="2">
    <source>
        <dbReference type="EMBL" id="UZJ26425.1"/>
    </source>
</evidence>
<dbReference type="RefSeq" id="WP_265384529.1">
    <property type="nucleotide sequence ID" value="NZ_CP110615.1"/>
</dbReference>
<feature type="transmembrane region" description="Helical" evidence="1">
    <location>
        <begin position="20"/>
        <end position="41"/>
    </location>
</feature>
<sequence length="154" mass="16037">MTPRAVATTSAGTLGALTVLVLWGASAFLAVLLVLVTVAVVHHELRLTSPAQQEPADLEAPPPSSEVVLAGGPSGLPVSGWSDAELCRAWRVSYAQLQTHGGAAWAEHLAEQRRTYLDELQRRSPAGFAAWIASGARAGGDPARYLSPAPPVAP</sequence>
<evidence type="ECO:0000256" key="1">
    <source>
        <dbReference type="SAM" id="Phobius"/>
    </source>
</evidence>
<dbReference type="EMBL" id="CP110615">
    <property type="protein sequence ID" value="UZJ26425.1"/>
    <property type="molecule type" value="Genomic_DNA"/>
</dbReference>
<keyword evidence="1" id="KW-0812">Transmembrane</keyword>
<proteinExistence type="predicted"/>
<dbReference type="Proteomes" id="UP001164965">
    <property type="component" value="Chromosome"/>
</dbReference>
<gene>
    <name evidence="2" type="ORF">RHODO2019_08535</name>
</gene>
<accession>A0ABY6P420</accession>
<keyword evidence="3" id="KW-1185">Reference proteome</keyword>
<keyword evidence="1" id="KW-1133">Transmembrane helix</keyword>
<keyword evidence="1" id="KW-0472">Membrane</keyword>
<reference evidence="2" key="1">
    <citation type="submission" date="2022-10" db="EMBL/GenBank/DDBJ databases">
        <title>Rhodococcus sp.75.</title>
        <authorList>
            <person name="Sun M."/>
        </authorList>
    </citation>
    <scope>NUCLEOTIDE SEQUENCE</scope>
    <source>
        <strain evidence="2">75</strain>
    </source>
</reference>
<protein>
    <submittedName>
        <fullName evidence="2">Uncharacterized protein</fullName>
    </submittedName>
</protein>
<name>A0ABY6P420_9NOCA</name>
<organism evidence="2 3">
    <name type="scientific">Rhodococcus antarcticus</name>
    <dbReference type="NCBI Taxonomy" id="2987751"/>
    <lineage>
        <taxon>Bacteria</taxon>
        <taxon>Bacillati</taxon>
        <taxon>Actinomycetota</taxon>
        <taxon>Actinomycetes</taxon>
        <taxon>Mycobacteriales</taxon>
        <taxon>Nocardiaceae</taxon>
        <taxon>Rhodococcus</taxon>
    </lineage>
</organism>